<dbReference type="PANTHER" id="PTHR34301:SF8">
    <property type="entry name" value="ATPASE DOMAIN-CONTAINING PROTEIN"/>
    <property type="match status" value="1"/>
</dbReference>
<evidence type="ECO:0000313" key="1">
    <source>
        <dbReference type="EMBL" id="OTP66053.1"/>
    </source>
</evidence>
<proteinExistence type="predicted"/>
<organism evidence="1 2">
    <name type="scientific">Caballeronia sordidicola</name>
    <name type="common">Burkholderia sordidicola</name>
    <dbReference type="NCBI Taxonomy" id="196367"/>
    <lineage>
        <taxon>Bacteria</taxon>
        <taxon>Pseudomonadati</taxon>
        <taxon>Pseudomonadota</taxon>
        <taxon>Betaproteobacteria</taxon>
        <taxon>Burkholderiales</taxon>
        <taxon>Burkholderiaceae</taxon>
        <taxon>Caballeronia</taxon>
    </lineage>
</organism>
<dbReference type="InterPro" id="IPR027417">
    <property type="entry name" value="P-loop_NTPase"/>
</dbReference>
<sequence>MAYHRTQLADEMAQQILHPRGLDTQLQAGVFLSGPRRIGKTTFVRQDLIPALQKKGAIVVYADLWSQALANPADLVTMAVQQTVGELQTPASDLFERVLRHLKRVSSIDMGAAGFKFGFKLDQIGKMSGPTLAKVFTEIVERTHANVVLIIDEIQHALGSATGNELLLALKAARDAVNLSPKMPGRLYIIGTGSHRAQVQEMVIRGNQAFQGAVSQPFPLLGEDYVAHVLAQTHEQLGARSPSLAAALNAFQQLGSRPEELLKALVSLRDSPSDLGPDTQLPIIVQALRQSAADLEITRVEGLGDLAIAVFNRICQSDAPAGGLYSAEANKVLAAEVGTLVSQSAVQNALLSLTDENLVMAVGNGKYDATDPFVKTAWRESRGLASAMGIDIATPARKRGSKRGQQ</sequence>
<gene>
    <name evidence="1" type="ORF">PAMC26577_38470</name>
</gene>
<dbReference type="AlphaFoldDB" id="A0A242M5D9"/>
<dbReference type="Proteomes" id="UP000195221">
    <property type="component" value="Unassembled WGS sequence"/>
</dbReference>
<accession>A0A242M5D9</accession>
<dbReference type="Gene3D" id="3.40.50.300">
    <property type="entry name" value="P-loop containing nucleotide triphosphate hydrolases"/>
    <property type="match status" value="1"/>
</dbReference>
<dbReference type="RefSeq" id="WP_069638445.1">
    <property type="nucleotide sequence ID" value="NZ_NBTZ01000165.1"/>
</dbReference>
<protein>
    <submittedName>
        <fullName evidence="1">Uncharacterized protein</fullName>
    </submittedName>
</protein>
<evidence type="ECO:0000313" key="2">
    <source>
        <dbReference type="Proteomes" id="UP000195221"/>
    </source>
</evidence>
<name>A0A242M5D9_CABSO</name>
<dbReference type="PANTHER" id="PTHR34301">
    <property type="entry name" value="DNA-BINDING PROTEIN-RELATED"/>
    <property type="match status" value="1"/>
</dbReference>
<dbReference type="EMBL" id="NBTZ01000165">
    <property type="protein sequence ID" value="OTP66053.1"/>
    <property type="molecule type" value="Genomic_DNA"/>
</dbReference>
<comment type="caution">
    <text evidence="1">The sequence shown here is derived from an EMBL/GenBank/DDBJ whole genome shotgun (WGS) entry which is preliminary data.</text>
</comment>
<reference evidence="1 2" key="1">
    <citation type="submission" date="2017-03" db="EMBL/GenBank/DDBJ databases">
        <title>Genome analysis of strain PAMC 26577.</title>
        <authorList>
            <person name="Oh H.-M."/>
            <person name="Yang J.-A."/>
        </authorList>
    </citation>
    <scope>NUCLEOTIDE SEQUENCE [LARGE SCALE GENOMIC DNA]</scope>
    <source>
        <strain evidence="1 2">PAMC 26577</strain>
    </source>
</reference>
<dbReference type="SUPFAM" id="SSF52540">
    <property type="entry name" value="P-loop containing nucleoside triphosphate hydrolases"/>
    <property type="match status" value="1"/>
</dbReference>